<evidence type="ECO:0000256" key="1">
    <source>
        <dbReference type="ARBA" id="ARBA00005417"/>
    </source>
</evidence>
<comment type="similarity">
    <text evidence="1">Belongs to the ABC transporter superfamily.</text>
</comment>
<keyword evidence="3" id="KW-0547">Nucleotide-binding</keyword>
<dbReference type="InterPro" id="IPR050319">
    <property type="entry name" value="ABC_transp_ATP-bind"/>
</dbReference>
<dbReference type="SMART" id="SM00382">
    <property type="entry name" value="AAA"/>
    <property type="match status" value="2"/>
</dbReference>
<dbReference type="EMBL" id="CP024915">
    <property type="protein sequence ID" value="AUZ88429.1"/>
    <property type="molecule type" value="Genomic_DNA"/>
</dbReference>
<dbReference type="InterPro" id="IPR027417">
    <property type="entry name" value="P-loop_NTPase"/>
</dbReference>
<accession>A0A2L0UGQ7</accession>
<evidence type="ECO:0000256" key="4">
    <source>
        <dbReference type="ARBA" id="ARBA00022840"/>
    </source>
</evidence>
<evidence type="ECO:0000313" key="8">
    <source>
        <dbReference type="Proteomes" id="UP000239187"/>
    </source>
</evidence>
<sequence>MTNTTGTNPVQQPLLAIDNLNVSFSTPRGVVDVVRDVSLALAPGKALALVGESGSGKTVTARTLVGLNASNARVSAGRLDVLGNDATRLSERQWRRLRGKDIGYVLQDALVSLDPLRTVGQEIDEALRAHGIRGRAERQERVYAALRDAGIPDPEVRARQRSGELSGGLRQRALIAQATVLDPQLVIADEPTTALDATVQAQILELLAGLKEQGRGLIFISHDLAVVSHLADEIAVMQHGRIVESGRADEVLGNPRHEYTRQLIDAVPSAAGKGTRLSAVPRVSVTSRPTRLSAFSEDAPALAARNLVKTYASPDGTRRTVVDDVSFTLAAGKTLGIVGESGSGKSTTARIALGLTEPDAGTVTLGGLPWVGGAAPAAGRSEGERSGGERYGAGTGTSRAALTEADSTEDGGSDRGRSGFRRRGATRTGGPTAVTEDLRRPHRPDIQLVNQDPLSSFDPRFSVGRVITDALDAGSVGAPGERRDRAAELLGQVGLPLDLLERRPLTLSGGQRQRVAIARALALQPRVLLLDEPVSALDVSIQAQVLDLLADLQEQLGLSYLFISHDLGVIHHVSDDVLVLKDGRVIESGSAEAIFTAPTTGYTRALLDAVPDMPERRPAVVPGATPSAHNPAGADR</sequence>
<dbReference type="InterPro" id="IPR003593">
    <property type="entry name" value="AAA+_ATPase"/>
</dbReference>
<evidence type="ECO:0000313" key="7">
    <source>
        <dbReference type="EMBL" id="AUZ88429.1"/>
    </source>
</evidence>
<dbReference type="InterPro" id="IPR003439">
    <property type="entry name" value="ABC_transporter-like_ATP-bd"/>
</dbReference>
<dbReference type="SUPFAM" id="SSF52540">
    <property type="entry name" value="P-loop containing nucleoside triphosphate hydrolases"/>
    <property type="match status" value="2"/>
</dbReference>
<evidence type="ECO:0000256" key="3">
    <source>
        <dbReference type="ARBA" id="ARBA00022741"/>
    </source>
</evidence>
<evidence type="ECO:0000256" key="2">
    <source>
        <dbReference type="ARBA" id="ARBA00022448"/>
    </source>
</evidence>
<evidence type="ECO:0000256" key="5">
    <source>
        <dbReference type="SAM" id="MobiDB-lite"/>
    </source>
</evidence>
<dbReference type="GO" id="GO:0055085">
    <property type="term" value="P:transmembrane transport"/>
    <property type="evidence" value="ECO:0007669"/>
    <property type="project" value="UniProtKB-ARBA"/>
</dbReference>
<feature type="region of interest" description="Disordered" evidence="5">
    <location>
        <begin position="375"/>
        <end position="443"/>
    </location>
</feature>
<organism evidence="7 8">
    <name type="scientific">Arthrobacter agilis</name>
    <dbReference type="NCBI Taxonomy" id="37921"/>
    <lineage>
        <taxon>Bacteria</taxon>
        <taxon>Bacillati</taxon>
        <taxon>Actinomycetota</taxon>
        <taxon>Actinomycetes</taxon>
        <taxon>Micrococcales</taxon>
        <taxon>Micrococcaceae</taxon>
        <taxon>Arthrobacter</taxon>
    </lineage>
</organism>
<dbReference type="Pfam" id="PF00005">
    <property type="entry name" value="ABC_tran"/>
    <property type="match status" value="3"/>
</dbReference>
<dbReference type="InterPro" id="IPR017871">
    <property type="entry name" value="ABC_transporter-like_CS"/>
</dbReference>
<dbReference type="PROSITE" id="PS50893">
    <property type="entry name" value="ABC_TRANSPORTER_2"/>
    <property type="match status" value="2"/>
</dbReference>
<feature type="domain" description="ABC transporter" evidence="6">
    <location>
        <begin position="17"/>
        <end position="264"/>
    </location>
</feature>
<protein>
    <submittedName>
        <fullName evidence="7">ABC transporter ATP-binding protein</fullName>
    </submittedName>
</protein>
<reference evidence="7 8" key="1">
    <citation type="submission" date="2017-11" db="EMBL/GenBank/DDBJ databases">
        <title>Draft genome of Arthrobacter agilis strain UMCV2, a plant growth-promoting rhizobacterium and biocontrol capacity of phytopathogenic fungi.</title>
        <authorList>
            <person name="Martinez-Camara R."/>
            <person name="Santoyo G."/>
            <person name="Moreno-Hagelsieb G."/>
            <person name="Valencia-Cantero E."/>
        </authorList>
    </citation>
    <scope>NUCLEOTIDE SEQUENCE [LARGE SCALE GENOMIC DNA]</scope>
    <source>
        <strain evidence="7 8">UMCV2</strain>
    </source>
</reference>
<dbReference type="RefSeq" id="WP_208739548.1">
    <property type="nucleotide sequence ID" value="NZ_CP024915.1"/>
</dbReference>
<dbReference type="CDD" id="cd03257">
    <property type="entry name" value="ABC_NikE_OppD_transporters"/>
    <property type="match status" value="2"/>
</dbReference>
<evidence type="ECO:0000259" key="6">
    <source>
        <dbReference type="PROSITE" id="PS50893"/>
    </source>
</evidence>
<keyword evidence="2" id="KW-0813">Transport</keyword>
<name>A0A2L0UGQ7_9MICC</name>
<dbReference type="PANTHER" id="PTHR43776:SF7">
    <property type="entry name" value="D,D-DIPEPTIDE TRANSPORT ATP-BINDING PROTEIN DDPF-RELATED"/>
    <property type="match status" value="1"/>
</dbReference>
<dbReference type="PROSITE" id="PS00211">
    <property type="entry name" value="ABC_TRANSPORTER_1"/>
    <property type="match status" value="1"/>
</dbReference>
<feature type="domain" description="ABC transporter" evidence="6">
    <location>
        <begin position="302"/>
        <end position="607"/>
    </location>
</feature>
<dbReference type="PANTHER" id="PTHR43776">
    <property type="entry name" value="TRANSPORT ATP-BINDING PROTEIN"/>
    <property type="match status" value="1"/>
</dbReference>
<dbReference type="Gene3D" id="3.40.50.300">
    <property type="entry name" value="P-loop containing nucleotide triphosphate hydrolases"/>
    <property type="match status" value="2"/>
</dbReference>
<dbReference type="Pfam" id="PF08352">
    <property type="entry name" value="oligo_HPY"/>
    <property type="match status" value="2"/>
</dbReference>
<dbReference type="Proteomes" id="UP000239187">
    <property type="component" value="Chromosome"/>
</dbReference>
<dbReference type="GO" id="GO:0005524">
    <property type="term" value="F:ATP binding"/>
    <property type="evidence" value="ECO:0007669"/>
    <property type="project" value="UniProtKB-KW"/>
</dbReference>
<dbReference type="InterPro" id="IPR013563">
    <property type="entry name" value="Oligopep_ABC_C"/>
</dbReference>
<gene>
    <name evidence="7" type="ORF">CVO76_12875</name>
</gene>
<dbReference type="GO" id="GO:0016887">
    <property type="term" value="F:ATP hydrolysis activity"/>
    <property type="evidence" value="ECO:0007669"/>
    <property type="project" value="InterPro"/>
</dbReference>
<dbReference type="AlphaFoldDB" id="A0A2L0UGQ7"/>
<dbReference type="GO" id="GO:0015833">
    <property type="term" value="P:peptide transport"/>
    <property type="evidence" value="ECO:0007669"/>
    <property type="project" value="InterPro"/>
</dbReference>
<proteinExistence type="inferred from homology"/>
<keyword evidence="4 7" id="KW-0067">ATP-binding</keyword>
<dbReference type="NCBIfam" id="NF008453">
    <property type="entry name" value="PRK11308.1"/>
    <property type="match status" value="3"/>
</dbReference>